<dbReference type="PANTHER" id="PTHR43239:SF1">
    <property type="entry name" value="UPF0734 PROTEIN DDB_G0273871_DDB_G0273177"/>
    <property type="match status" value="1"/>
</dbReference>
<dbReference type="InterPro" id="IPR052996">
    <property type="entry name" value="Carb_Metab_Mutarotase"/>
</dbReference>
<dbReference type="EC" id="5.1.3.32" evidence="1"/>
<dbReference type="EMBL" id="JACCBY010000007">
    <property type="protein sequence ID" value="NYD91813.1"/>
    <property type="molecule type" value="Genomic_DNA"/>
</dbReference>
<sequence length="115" mass="12713">MTRHLLLLDIDPSSESVAAYRDWHRAGGPPAAINRSIRASGIESLEIWHVGDRLAMVMETGPDFSAAAKAAADAADPDVQAWEALMERFQRRLPFAPEGDKWVAAERIYALDEQP</sequence>
<evidence type="ECO:0000313" key="2">
    <source>
        <dbReference type="Proteomes" id="UP000517753"/>
    </source>
</evidence>
<protein>
    <submittedName>
        <fullName evidence="1">L-rhamnose mutarotase</fullName>
        <ecNumber evidence="1">5.1.3.32</ecNumber>
    </submittedName>
</protein>
<keyword evidence="1" id="KW-0413">Isomerase</keyword>
<dbReference type="Proteomes" id="UP000517753">
    <property type="component" value="Unassembled WGS sequence"/>
</dbReference>
<dbReference type="GO" id="GO:0062192">
    <property type="term" value="F:L-rhamnose mutarotase activity"/>
    <property type="evidence" value="ECO:0007669"/>
    <property type="project" value="UniProtKB-EC"/>
</dbReference>
<dbReference type="PANTHER" id="PTHR43239">
    <property type="entry name" value="UPF0734 PROTEIN DDB_G0273871/DDB_G0273177"/>
    <property type="match status" value="1"/>
</dbReference>
<dbReference type="InterPro" id="IPR011008">
    <property type="entry name" value="Dimeric_a/b-barrel"/>
</dbReference>
<reference evidence="1 2" key="1">
    <citation type="submission" date="2020-07" db="EMBL/GenBank/DDBJ databases">
        <authorList>
            <person name="Partida-Martinez L."/>
            <person name="Huntemann M."/>
            <person name="Clum A."/>
            <person name="Wang J."/>
            <person name="Palaniappan K."/>
            <person name="Ritter S."/>
            <person name="Chen I.-M."/>
            <person name="Stamatis D."/>
            <person name="Reddy T."/>
            <person name="O'Malley R."/>
            <person name="Daum C."/>
            <person name="Shapiro N."/>
            <person name="Ivanova N."/>
            <person name="Kyrpides N."/>
            <person name="Woyke T."/>
        </authorList>
    </citation>
    <scope>NUCLEOTIDE SEQUENCE [LARGE SCALE GENOMIC DNA]</scope>
    <source>
        <strain evidence="1 2">AS2.3</strain>
    </source>
</reference>
<comment type="caution">
    <text evidence="1">The sequence shown here is derived from an EMBL/GenBank/DDBJ whole genome shotgun (WGS) entry which is preliminary data.</text>
</comment>
<dbReference type="Gene3D" id="3.30.70.100">
    <property type="match status" value="1"/>
</dbReference>
<keyword evidence="2" id="KW-1185">Reference proteome</keyword>
<dbReference type="InterPro" id="IPR008000">
    <property type="entry name" value="Rham/fucose_mutarotase"/>
</dbReference>
<dbReference type="Pfam" id="PF05336">
    <property type="entry name" value="rhaM"/>
    <property type="match status" value="1"/>
</dbReference>
<organism evidence="1 2">
    <name type="scientific">Sphingomonas melonis</name>
    <dbReference type="NCBI Taxonomy" id="152682"/>
    <lineage>
        <taxon>Bacteria</taxon>
        <taxon>Pseudomonadati</taxon>
        <taxon>Pseudomonadota</taxon>
        <taxon>Alphaproteobacteria</taxon>
        <taxon>Sphingomonadales</taxon>
        <taxon>Sphingomonadaceae</taxon>
        <taxon>Sphingomonas</taxon>
    </lineage>
</organism>
<reference evidence="1 2" key="2">
    <citation type="submission" date="2020-08" db="EMBL/GenBank/DDBJ databases">
        <title>The Agave Microbiome: Exploring the role of microbial communities in plant adaptations to desert environments.</title>
        <authorList>
            <person name="Partida-Martinez L.P."/>
        </authorList>
    </citation>
    <scope>NUCLEOTIDE SEQUENCE [LARGE SCALE GENOMIC DNA]</scope>
    <source>
        <strain evidence="1 2">AS2.3</strain>
    </source>
</reference>
<evidence type="ECO:0000313" key="1">
    <source>
        <dbReference type="EMBL" id="NYD91813.1"/>
    </source>
</evidence>
<gene>
    <name evidence="1" type="ORF">HD841_003632</name>
</gene>
<name>A0A7Y9FRA8_9SPHN</name>
<accession>A0A7Y9FRA8</accession>
<proteinExistence type="predicted"/>
<dbReference type="SUPFAM" id="SSF54909">
    <property type="entry name" value="Dimeric alpha+beta barrel"/>
    <property type="match status" value="1"/>
</dbReference>
<dbReference type="AlphaFoldDB" id="A0A7Y9FRA8"/>